<organism evidence="11 12">
    <name type="scientific">Vibrio genomosp. F10 str. ZF-129</name>
    <dbReference type="NCBI Taxonomy" id="1187848"/>
    <lineage>
        <taxon>Bacteria</taxon>
        <taxon>Pseudomonadati</taxon>
        <taxon>Pseudomonadota</taxon>
        <taxon>Gammaproteobacteria</taxon>
        <taxon>Vibrionales</taxon>
        <taxon>Vibrionaceae</taxon>
        <taxon>Vibrio</taxon>
    </lineage>
</organism>
<dbReference type="RefSeq" id="WP_017037879.1">
    <property type="nucleotide sequence ID" value="NZ_AJYQ02000105.1"/>
</dbReference>
<evidence type="ECO:0000313" key="11">
    <source>
        <dbReference type="EMBL" id="OEE33272.1"/>
    </source>
</evidence>
<comment type="caution">
    <text evidence="11">The sequence shown here is derived from an EMBL/GenBank/DDBJ whole genome shotgun (WGS) entry which is preliminary data.</text>
</comment>
<dbReference type="PANTHER" id="PTHR30386">
    <property type="entry name" value="MEMBRANE FUSION SUBUNIT OF EMRAB-TOLC MULTIDRUG EFFLUX PUMP"/>
    <property type="match status" value="1"/>
</dbReference>
<dbReference type="STRING" id="1187848.A1QO_09980"/>
<evidence type="ECO:0000259" key="10">
    <source>
        <dbReference type="Pfam" id="PF25954"/>
    </source>
</evidence>
<feature type="domain" description="Multidrug resistance protein MdtA-like alpha-helical hairpin" evidence="8">
    <location>
        <begin position="109"/>
        <end position="172"/>
    </location>
</feature>
<dbReference type="InterPro" id="IPR058624">
    <property type="entry name" value="MdtA-like_HH"/>
</dbReference>
<dbReference type="Pfam" id="PF25954">
    <property type="entry name" value="Beta-barrel_RND_2"/>
    <property type="match status" value="1"/>
</dbReference>
<feature type="domain" description="Multidrug resistance protein MdtA-like barrel-sandwich hybrid" evidence="9">
    <location>
        <begin position="46"/>
        <end position="225"/>
    </location>
</feature>
<evidence type="ECO:0000256" key="1">
    <source>
        <dbReference type="ARBA" id="ARBA00004167"/>
    </source>
</evidence>
<dbReference type="Pfam" id="PF25917">
    <property type="entry name" value="BSH_RND"/>
    <property type="match status" value="1"/>
</dbReference>
<dbReference type="AlphaFoldDB" id="A0A1E5BDP7"/>
<dbReference type="Gene3D" id="1.10.287.470">
    <property type="entry name" value="Helix hairpin bin"/>
    <property type="match status" value="1"/>
</dbReference>
<proteinExistence type="inferred from homology"/>
<name>A0A1E5BDP7_9VIBR</name>
<evidence type="ECO:0000259" key="8">
    <source>
        <dbReference type="Pfam" id="PF25876"/>
    </source>
</evidence>
<keyword evidence="6" id="KW-0175">Coiled coil</keyword>
<evidence type="ECO:0000313" key="12">
    <source>
        <dbReference type="Proteomes" id="UP000094741"/>
    </source>
</evidence>
<dbReference type="Proteomes" id="UP000094741">
    <property type="component" value="Unassembled WGS sequence"/>
</dbReference>
<dbReference type="Gene3D" id="2.40.30.170">
    <property type="match status" value="1"/>
</dbReference>
<evidence type="ECO:0000256" key="4">
    <source>
        <dbReference type="ARBA" id="ARBA00022989"/>
    </source>
</evidence>
<dbReference type="InterPro" id="IPR050739">
    <property type="entry name" value="MFP"/>
</dbReference>
<feature type="coiled-coil region" evidence="6">
    <location>
        <begin position="106"/>
        <end position="171"/>
    </location>
</feature>
<keyword evidence="4 7" id="KW-1133">Transmembrane helix</keyword>
<evidence type="ECO:0000259" key="9">
    <source>
        <dbReference type="Pfam" id="PF25917"/>
    </source>
</evidence>
<gene>
    <name evidence="11" type="ORF">A1QO_09980</name>
</gene>
<reference evidence="11 12" key="1">
    <citation type="journal article" date="2012" name="Science">
        <title>Ecological populations of bacteria act as socially cohesive units of antibiotic production and resistance.</title>
        <authorList>
            <person name="Cordero O.X."/>
            <person name="Wildschutte H."/>
            <person name="Kirkup B."/>
            <person name="Proehl S."/>
            <person name="Ngo L."/>
            <person name="Hussain F."/>
            <person name="Le Roux F."/>
            <person name="Mincer T."/>
            <person name="Polz M.F."/>
        </authorList>
    </citation>
    <scope>NUCLEOTIDE SEQUENCE [LARGE SCALE GENOMIC DNA]</scope>
    <source>
        <strain evidence="11 12">ZF-129</strain>
    </source>
</reference>
<dbReference type="InterPro" id="IPR058792">
    <property type="entry name" value="Beta-barrel_RND_2"/>
</dbReference>
<dbReference type="EMBL" id="AJYQ02000105">
    <property type="protein sequence ID" value="OEE33272.1"/>
    <property type="molecule type" value="Genomic_DNA"/>
</dbReference>
<dbReference type="PANTHER" id="PTHR30386:SF26">
    <property type="entry name" value="TRANSPORT PROTEIN COMB"/>
    <property type="match status" value="1"/>
</dbReference>
<dbReference type="SUPFAM" id="SSF111369">
    <property type="entry name" value="HlyD-like secretion proteins"/>
    <property type="match status" value="2"/>
</dbReference>
<accession>A0A1E5BDP7</accession>
<evidence type="ECO:0000256" key="6">
    <source>
        <dbReference type="SAM" id="Coils"/>
    </source>
</evidence>
<feature type="transmembrane region" description="Helical" evidence="7">
    <location>
        <begin position="12"/>
        <end position="28"/>
    </location>
</feature>
<comment type="similarity">
    <text evidence="2">Belongs to the membrane fusion protein (MFP) (TC 8.A.1) family.</text>
</comment>
<evidence type="ECO:0000256" key="2">
    <source>
        <dbReference type="ARBA" id="ARBA00009477"/>
    </source>
</evidence>
<feature type="domain" description="CusB-like beta-barrel" evidence="10">
    <location>
        <begin position="234"/>
        <end position="274"/>
    </location>
</feature>
<evidence type="ECO:0000256" key="5">
    <source>
        <dbReference type="ARBA" id="ARBA00023136"/>
    </source>
</evidence>
<dbReference type="OrthoDB" id="8958519at2"/>
<dbReference type="Pfam" id="PF25876">
    <property type="entry name" value="HH_MFP_RND"/>
    <property type="match status" value="1"/>
</dbReference>
<sequence>MSAAEKSSQKLSFFIIGIVLFIWFYSLWADRVTPMTGTARVHSYLVRVATEVSGNVTEVLVKNNQVVEAGDILFKIDARNYEIALKVAQANLALAGQSIGANTAAVEIAQAKVVDALAARDNAREQFARIAELASKGVLSKAELDNTRESRERTQAALEAAEASLTQAKQNLGPEGSNNPQILSAMAKLEQAQLDLQRTQITAPSNGIVTNLQLTLGQKASVGSPMLTFIDPREVWISASLRENSIEYIKAGQNVEIVLDALPGRVLQGKVDSVGWGTGGSNNVDQATGFLVADSNSLGAQRYPVNIVFDHGEVPDNIRFGSKATVAFHTEQSRLGEWLSVLWMKIVSIWTYVS</sequence>
<dbReference type="eggNOG" id="COG1566">
    <property type="taxonomic scope" value="Bacteria"/>
</dbReference>
<dbReference type="GO" id="GO:0016020">
    <property type="term" value="C:membrane"/>
    <property type="evidence" value="ECO:0007669"/>
    <property type="project" value="UniProtKB-SubCell"/>
</dbReference>
<dbReference type="InterPro" id="IPR058625">
    <property type="entry name" value="MdtA-like_BSH"/>
</dbReference>
<keyword evidence="5 7" id="KW-0472">Membrane</keyword>
<keyword evidence="3 7" id="KW-0812">Transmembrane</keyword>
<evidence type="ECO:0000256" key="3">
    <source>
        <dbReference type="ARBA" id="ARBA00022692"/>
    </source>
</evidence>
<protein>
    <submittedName>
        <fullName evidence="11">Multidrug transporter</fullName>
    </submittedName>
</protein>
<evidence type="ECO:0000256" key="7">
    <source>
        <dbReference type="SAM" id="Phobius"/>
    </source>
</evidence>
<comment type="subcellular location">
    <subcellularLocation>
        <location evidence="1">Membrane</location>
        <topology evidence="1">Single-pass membrane protein</topology>
    </subcellularLocation>
</comment>
<dbReference type="Gene3D" id="2.40.50.100">
    <property type="match status" value="1"/>
</dbReference>